<proteinExistence type="predicted"/>
<dbReference type="Proteomes" id="UP000823388">
    <property type="component" value="Chromosome 4K"/>
</dbReference>
<comment type="caution">
    <text evidence="1">The sequence shown here is derived from an EMBL/GenBank/DDBJ whole genome shotgun (WGS) entry which is preliminary data.</text>
</comment>
<gene>
    <name evidence="1" type="ORF">PVAP13_4KG200001</name>
</gene>
<dbReference type="PANTHER" id="PTHR33710:SF71">
    <property type="entry name" value="ENDONUCLEASE_EXONUCLEASE_PHOSPHATASE DOMAIN-CONTAINING PROTEIN"/>
    <property type="match status" value="1"/>
</dbReference>
<organism evidence="1 2">
    <name type="scientific">Panicum virgatum</name>
    <name type="common">Blackwell switchgrass</name>
    <dbReference type="NCBI Taxonomy" id="38727"/>
    <lineage>
        <taxon>Eukaryota</taxon>
        <taxon>Viridiplantae</taxon>
        <taxon>Streptophyta</taxon>
        <taxon>Embryophyta</taxon>
        <taxon>Tracheophyta</taxon>
        <taxon>Spermatophyta</taxon>
        <taxon>Magnoliopsida</taxon>
        <taxon>Liliopsida</taxon>
        <taxon>Poales</taxon>
        <taxon>Poaceae</taxon>
        <taxon>PACMAD clade</taxon>
        <taxon>Panicoideae</taxon>
        <taxon>Panicodae</taxon>
        <taxon>Paniceae</taxon>
        <taxon>Panicinae</taxon>
        <taxon>Panicum</taxon>
        <taxon>Panicum sect. Hiantes</taxon>
    </lineage>
</organism>
<accession>A0A8T0TF22</accession>
<keyword evidence="2" id="KW-1185">Reference proteome</keyword>
<evidence type="ECO:0000313" key="1">
    <source>
        <dbReference type="EMBL" id="KAG2610412.1"/>
    </source>
</evidence>
<dbReference type="EMBL" id="CM029043">
    <property type="protein sequence ID" value="KAG2610412.1"/>
    <property type="molecule type" value="Genomic_DNA"/>
</dbReference>
<dbReference type="PANTHER" id="PTHR33710">
    <property type="entry name" value="BNAC02G09200D PROTEIN"/>
    <property type="match status" value="1"/>
</dbReference>
<reference evidence="1" key="1">
    <citation type="submission" date="2020-05" db="EMBL/GenBank/DDBJ databases">
        <title>WGS assembly of Panicum virgatum.</title>
        <authorList>
            <person name="Lovell J.T."/>
            <person name="Jenkins J."/>
            <person name="Shu S."/>
            <person name="Juenger T.E."/>
            <person name="Schmutz J."/>
        </authorList>
    </citation>
    <scope>NUCLEOTIDE SEQUENCE</scope>
    <source>
        <strain evidence="1">AP13</strain>
    </source>
</reference>
<evidence type="ECO:0000313" key="2">
    <source>
        <dbReference type="Proteomes" id="UP000823388"/>
    </source>
</evidence>
<dbReference type="InterPro" id="IPR036691">
    <property type="entry name" value="Endo/exonu/phosph_ase_sf"/>
</dbReference>
<dbReference type="AlphaFoldDB" id="A0A8T0TF22"/>
<sequence>MSTRGDSGGGVKDDILKVENWDKGEFYVGATLRNRVNNFRWNLYVIYGPAQHASSPCFLSELSLLGENSVLPYIIGGDFNLVRSQEDQSSGVANKKLMDAFNNYIEQCDLREIRRGGAKYTWTGSQQNPTRSNIDRILMTTSWKQHFPLCNLTTLTIVGSNHCPLLLDTGEVPAYKKKQFYFEKQWLKQDGFSQRLKDKWKEGQNRCPEGAYSLDKWHGLLRLLRQNLRGWGDNIRGDSEGRKNSYRPKLNCWTPSHKMAGLVR</sequence>
<protein>
    <recommendedName>
        <fullName evidence="3">Endonuclease/exonuclease/phosphatase domain-containing protein</fullName>
    </recommendedName>
</protein>
<dbReference type="Gene3D" id="3.60.10.10">
    <property type="entry name" value="Endonuclease/exonuclease/phosphatase"/>
    <property type="match status" value="1"/>
</dbReference>
<evidence type="ECO:0008006" key="3">
    <source>
        <dbReference type="Google" id="ProtNLM"/>
    </source>
</evidence>
<dbReference type="SUPFAM" id="SSF56219">
    <property type="entry name" value="DNase I-like"/>
    <property type="match status" value="1"/>
</dbReference>
<name>A0A8T0TF22_PANVG</name>